<accession>A0ABS7JPD9</accession>
<gene>
    <name evidence="2" type="ORF">K4G57_07225</name>
</gene>
<sequence length="145" mass="16410">MKSKINNVSTKPQMGQGSISLDNNYTKKYNCDYDETKGFHLSSFWGIDYLPQGATCGKHPIKLYPKLLLISIFLLFNQALSNPIDSMQDKITKLESLNTNQNNTLNKLQKVYTNTLTDRTNTLFLLKQYNALLLLESKIGALNGN</sequence>
<protein>
    <submittedName>
        <fullName evidence="2">Uncharacterized protein</fullName>
    </submittedName>
</protein>
<keyword evidence="3" id="KW-1185">Reference proteome</keyword>
<evidence type="ECO:0000256" key="1">
    <source>
        <dbReference type="SAM" id="Coils"/>
    </source>
</evidence>
<keyword evidence="1" id="KW-0175">Coiled coil</keyword>
<dbReference type="RefSeq" id="WP_221532514.1">
    <property type="nucleotide sequence ID" value="NZ_JAIGYP010000010.1"/>
</dbReference>
<name>A0ABS7JPD9_9HELI</name>
<comment type="caution">
    <text evidence="2">The sequence shown here is derived from an EMBL/GenBank/DDBJ whole genome shotgun (WGS) entry which is preliminary data.</text>
</comment>
<proteinExistence type="predicted"/>
<dbReference type="Proteomes" id="UP000700059">
    <property type="component" value="Unassembled WGS sequence"/>
</dbReference>
<dbReference type="EMBL" id="JAIGYQ010000010">
    <property type="protein sequence ID" value="MBX7491248.1"/>
    <property type="molecule type" value="Genomic_DNA"/>
</dbReference>
<feature type="coiled-coil region" evidence="1">
    <location>
        <begin position="84"/>
        <end position="111"/>
    </location>
</feature>
<organism evidence="2 3">
    <name type="scientific">Helicobacter turcicus</name>
    <dbReference type="NCBI Taxonomy" id="2867412"/>
    <lineage>
        <taxon>Bacteria</taxon>
        <taxon>Pseudomonadati</taxon>
        <taxon>Campylobacterota</taxon>
        <taxon>Epsilonproteobacteria</taxon>
        <taxon>Campylobacterales</taxon>
        <taxon>Helicobacteraceae</taxon>
        <taxon>Helicobacter</taxon>
    </lineage>
</organism>
<evidence type="ECO:0000313" key="2">
    <source>
        <dbReference type="EMBL" id="MBX7491248.1"/>
    </source>
</evidence>
<reference evidence="2 3" key="1">
    <citation type="submission" date="2021-08" db="EMBL/GenBank/DDBJ databases">
        <title>Helicobacter spp. isolated from feces of Anatolian Ground Squirrel (Spermophilus xanthoprymnus) in Turkey.</title>
        <authorList>
            <person name="Aydin F."/>
            <person name="Abay S."/>
            <person name="Kayman T."/>
            <person name="Karakaya E."/>
            <person name="Saticioglu I.B."/>
        </authorList>
    </citation>
    <scope>NUCLEOTIDE SEQUENCE [LARGE SCALE GENOMIC DNA]</scope>
    <source>
        <strain evidence="2 3">Faydin-H70</strain>
    </source>
</reference>
<evidence type="ECO:0000313" key="3">
    <source>
        <dbReference type="Proteomes" id="UP000700059"/>
    </source>
</evidence>